<dbReference type="EMBL" id="MHCN01000006">
    <property type="protein sequence ID" value="OGY22475.1"/>
    <property type="molecule type" value="Genomic_DNA"/>
</dbReference>
<protein>
    <submittedName>
        <fullName evidence="1">Uncharacterized protein</fullName>
    </submittedName>
</protein>
<comment type="caution">
    <text evidence="1">The sequence shown here is derived from an EMBL/GenBank/DDBJ whole genome shotgun (WGS) entry which is preliminary data.</text>
</comment>
<gene>
    <name evidence="1" type="ORF">A2113_01725</name>
</gene>
<reference evidence="1 2" key="1">
    <citation type="journal article" date="2016" name="Nat. Commun.">
        <title>Thousands of microbial genomes shed light on interconnected biogeochemical processes in an aquifer system.</title>
        <authorList>
            <person name="Anantharaman K."/>
            <person name="Brown C.T."/>
            <person name="Hug L.A."/>
            <person name="Sharon I."/>
            <person name="Castelle C.J."/>
            <person name="Probst A.J."/>
            <person name="Thomas B.C."/>
            <person name="Singh A."/>
            <person name="Wilkins M.J."/>
            <person name="Karaoz U."/>
            <person name="Brodie E.L."/>
            <person name="Williams K.H."/>
            <person name="Hubbard S.S."/>
            <person name="Banfield J.F."/>
        </authorList>
    </citation>
    <scope>NUCLEOTIDE SEQUENCE [LARGE SCALE GENOMIC DNA]</scope>
</reference>
<evidence type="ECO:0000313" key="2">
    <source>
        <dbReference type="Proteomes" id="UP000176299"/>
    </source>
</evidence>
<accession>A0A1G1W483</accession>
<dbReference type="STRING" id="1802591.A2113_01725"/>
<dbReference type="AlphaFoldDB" id="A0A1G1W483"/>
<dbReference type="Proteomes" id="UP000176299">
    <property type="component" value="Unassembled WGS sequence"/>
</dbReference>
<name>A0A1G1W483_9BACT</name>
<organism evidence="1 2">
    <name type="scientific">Candidatus Woykebacteria bacterium GWA1_44_8</name>
    <dbReference type="NCBI Taxonomy" id="1802591"/>
    <lineage>
        <taxon>Bacteria</taxon>
        <taxon>Candidatus Woykeibacteriota</taxon>
    </lineage>
</organism>
<evidence type="ECO:0000313" key="1">
    <source>
        <dbReference type="EMBL" id="OGY22475.1"/>
    </source>
</evidence>
<proteinExistence type="predicted"/>
<sequence>MEIAAFKQFGKKFGKNWICRCGASFQAEWLEATVSDKSGATARYLCQACGREQTVSLIETSRKTNSTLAIEIPSSQLTSDDVLEIKKEAAGISFIQIRNLGRKGRPTKAPALKITRGQAV</sequence>